<accession>A0A5N6DHC0</accession>
<organism evidence="2 3">
    <name type="scientific">Aspergillus parasiticus</name>
    <dbReference type="NCBI Taxonomy" id="5067"/>
    <lineage>
        <taxon>Eukaryota</taxon>
        <taxon>Fungi</taxon>
        <taxon>Dikarya</taxon>
        <taxon>Ascomycota</taxon>
        <taxon>Pezizomycotina</taxon>
        <taxon>Eurotiomycetes</taxon>
        <taxon>Eurotiomycetidae</taxon>
        <taxon>Eurotiales</taxon>
        <taxon>Aspergillaceae</taxon>
        <taxon>Aspergillus</taxon>
        <taxon>Aspergillus subgen. Circumdati</taxon>
    </lineage>
</organism>
<sequence length="155" mass="16968">MNALPQHRDRARSTESGFASTTPIEFRPQAITTDRLRPKRLSFGHVRLGSASSPSQNIAPTIFARKRISISDALELGRPGKLQIPLHVYSSPPTLRRHSGSDPFCDATVVRLSTSLSPSISRSHGEGHHNEKDAPRPMIAHVPNDCGNVYLAKTT</sequence>
<feature type="compositionally biased region" description="Basic and acidic residues" evidence="1">
    <location>
        <begin position="123"/>
        <end position="135"/>
    </location>
</feature>
<feature type="region of interest" description="Disordered" evidence="1">
    <location>
        <begin position="116"/>
        <end position="140"/>
    </location>
</feature>
<feature type="region of interest" description="Disordered" evidence="1">
    <location>
        <begin position="1"/>
        <end position="31"/>
    </location>
</feature>
<evidence type="ECO:0000256" key="1">
    <source>
        <dbReference type="SAM" id="MobiDB-lite"/>
    </source>
</evidence>
<keyword evidence="3" id="KW-1185">Reference proteome</keyword>
<dbReference type="EMBL" id="ML734979">
    <property type="protein sequence ID" value="KAB8204521.1"/>
    <property type="molecule type" value="Genomic_DNA"/>
</dbReference>
<dbReference type="VEuPathDB" id="FungiDB:BDV34DRAFT_115725"/>
<dbReference type="Proteomes" id="UP000326532">
    <property type="component" value="Unassembled WGS sequence"/>
</dbReference>
<name>A0A5N6DHC0_ASPPA</name>
<gene>
    <name evidence="2" type="ORF">BDV34DRAFT_115725</name>
</gene>
<evidence type="ECO:0000313" key="2">
    <source>
        <dbReference type="EMBL" id="KAB8204521.1"/>
    </source>
</evidence>
<evidence type="ECO:0000313" key="3">
    <source>
        <dbReference type="Proteomes" id="UP000326532"/>
    </source>
</evidence>
<proteinExistence type="predicted"/>
<feature type="compositionally biased region" description="Polar residues" evidence="1">
    <location>
        <begin position="14"/>
        <end position="23"/>
    </location>
</feature>
<reference evidence="2 3" key="1">
    <citation type="submission" date="2019-04" db="EMBL/GenBank/DDBJ databases">
        <title>Fungal friends and foes A comparative genomics study of 23 Aspergillus species from section Flavi.</title>
        <authorList>
            <consortium name="DOE Joint Genome Institute"/>
            <person name="Kjaerbolling I."/>
            <person name="Vesth T.C."/>
            <person name="Frisvad J.C."/>
            <person name="Nybo J.L."/>
            <person name="Theobald S."/>
            <person name="Kildgaard S."/>
            <person name="Petersen T.I."/>
            <person name="Kuo A."/>
            <person name="Sato A."/>
            <person name="Lyhne E.K."/>
            <person name="Kogle M.E."/>
            <person name="Wiebenga A."/>
            <person name="Kun R.S."/>
            <person name="Lubbers R.J."/>
            <person name="Makela M.R."/>
            <person name="Barry K."/>
            <person name="Chovatia M."/>
            <person name="Clum A."/>
            <person name="Daum C."/>
            <person name="Haridas S."/>
            <person name="He G."/>
            <person name="LaButti K."/>
            <person name="Lipzen A."/>
            <person name="Mondo S."/>
            <person name="Pangilinan J."/>
            <person name="Riley R."/>
            <person name="Salamov A."/>
            <person name="Simmons B.A."/>
            <person name="Magnuson J.K."/>
            <person name="Henrissat B."/>
            <person name="Mortensen U.H."/>
            <person name="Larsen T.O."/>
            <person name="De vries R.P."/>
            <person name="Grigoriev I.V."/>
            <person name="Machida M."/>
            <person name="Baker S.E."/>
            <person name="Andersen M.R."/>
        </authorList>
    </citation>
    <scope>NUCLEOTIDE SEQUENCE [LARGE SCALE GENOMIC DNA]</scope>
    <source>
        <strain evidence="2 3">CBS 117618</strain>
    </source>
</reference>
<feature type="compositionally biased region" description="Basic and acidic residues" evidence="1">
    <location>
        <begin position="1"/>
        <end position="13"/>
    </location>
</feature>
<dbReference type="AlphaFoldDB" id="A0A5N6DHC0"/>
<protein>
    <submittedName>
        <fullName evidence="2">Uncharacterized protein</fullName>
    </submittedName>
</protein>